<keyword evidence="3" id="KW-1185">Reference proteome</keyword>
<feature type="region of interest" description="Disordered" evidence="1">
    <location>
        <begin position="119"/>
        <end position="150"/>
    </location>
</feature>
<dbReference type="Proteomes" id="UP000053660">
    <property type="component" value="Unassembled WGS sequence"/>
</dbReference>
<feature type="compositionally biased region" description="Basic and acidic residues" evidence="1">
    <location>
        <begin position="50"/>
        <end position="88"/>
    </location>
</feature>
<evidence type="ECO:0000256" key="1">
    <source>
        <dbReference type="SAM" id="MobiDB-lite"/>
    </source>
</evidence>
<reference evidence="2 3" key="1">
    <citation type="submission" date="2014-03" db="EMBL/GenBank/DDBJ databases">
        <title>Draft genome of the hookworm Oesophagostomum dentatum.</title>
        <authorList>
            <person name="Mitreva M."/>
        </authorList>
    </citation>
    <scope>NUCLEOTIDE SEQUENCE [LARGE SCALE GENOMIC DNA]</scope>
    <source>
        <strain evidence="2 3">OD-Hann</strain>
    </source>
</reference>
<feature type="non-terminal residue" evidence="2">
    <location>
        <position position="185"/>
    </location>
</feature>
<name>A0A0B1SH46_OESDE</name>
<accession>A0A0B1SH46</accession>
<dbReference type="AlphaFoldDB" id="A0A0B1SH46"/>
<proteinExistence type="predicted"/>
<feature type="region of interest" description="Disordered" evidence="1">
    <location>
        <begin position="36"/>
        <end position="107"/>
    </location>
</feature>
<evidence type="ECO:0000313" key="2">
    <source>
        <dbReference type="EMBL" id="KHJ82530.1"/>
    </source>
</evidence>
<organism evidence="2 3">
    <name type="scientific">Oesophagostomum dentatum</name>
    <name type="common">Nodular worm</name>
    <dbReference type="NCBI Taxonomy" id="61180"/>
    <lineage>
        <taxon>Eukaryota</taxon>
        <taxon>Metazoa</taxon>
        <taxon>Ecdysozoa</taxon>
        <taxon>Nematoda</taxon>
        <taxon>Chromadorea</taxon>
        <taxon>Rhabditida</taxon>
        <taxon>Rhabditina</taxon>
        <taxon>Rhabditomorpha</taxon>
        <taxon>Strongyloidea</taxon>
        <taxon>Strongylidae</taxon>
        <taxon>Oesophagostomum</taxon>
    </lineage>
</organism>
<gene>
    <name evidence="2" type="ORF">OESDEN_17776</name>
</gene>
<sequence length="185" mass="21030">MMKRRRDLPVHCRCFITQMGYRQQRSEPCLACRRKLAKSKSAHSSSQSSFEREEKRDTAFTGEEKKAKSEPKPVVKTPHVEEIIEDKPKRHSRLYSSSSSSDSDFEALSYENFRDEYEKEKVTASAPQLPTVEKTNETATPLPTAPEVPDNSVKIADSFSFSQLSCVDIVILHITVGKTQKKCWG</sequence>
<dbReference type="EMBL" id="KN578923">
    <property type="protein sequence ID" value="KHJ82530.1"/>
    <property type="molecule type" value="Genomic_DNA"/>
</dbReference>
<evidence type="ECO:0000313" key="3">
    <source>
        <dbReference type="Proteomes" id="UP000053660"/>
    </source>
</evidence>
<protein>
    <submittedName>
        <fullName evidence="2">Uncharacterized protein</fullName>
    </submittedName>
</protein>